<feature type="compositionally biased region" description="Low complexity" evidence="1">
    <location>
        <begin position="78"/>
        <end position="89"/>
    </location>
</feature>
<evidence type="ECO:0000259" key="2">
    <source>
        <dbReference type="PROSITE" id="PS50090"/>
    </source>
</evidence>
<dbReference type="OrthoDB" id="5334491at2759"/>
<gene>
    <name evidence="3" type="ORF">PAAG_07303</name>
</gene>
<dbReference type="GeneID" id="9093961"/>
<dbReference type="HOGENOM" id="CLU_049367_2_0_1"/>
<feature type="region of interest" description="Disordered" evidence="1">
    <location>
        <begin position="105"/>
        <end position="137"/>
    </location>
</feature>
<dbReference type="VEuPathDB" id="FungiDB:PAAG_07303"/>
<organism evidence="3 4">
    <name type="scientific">Paracoccidioides lutzii (strain ATCC MYA-826 / Pb01)</name>
    <name type="common">Paracoccidioides brasiliensis</name>
    <dbReference type="NCBI Taxonomy" id="502779"/>
    <lineage>
        <taxon>Eukaryota</taxon>
        <taxon>Fungi</taxon>
        <taxon>Dikarya</taxon>
        <taxon>Ascomycota</taxon>
        <taxon>Pezizomycotina</taxon>
        <taxon>Eurotiomycetes</taxon>
        <taxon>Eurotiomycetidae</taxon>
        <taxon>Onygenales</taxon>
        <taxon>Ajellomycetaceae</taxon>
        <taxon>Paracoccidioides</taxon>
    </lineage>
</organism>
<dbReference type="eggNOG" id="ENOG502SRDU">
    <property type="taxonomic scope" value="Eukaryota"/>
</dbReference>
<dbReference type="SUPFAM" id="SSF46689">
    <property type="entry name" value="Homeodomain-like"/>
    <property type="match status" value="1"/>
</dbReference>
<proteinExistence type="predicted"/>
<protein>
    <recommendedName>
        <fullName evidence="2">Myb-like domain-containing protein</fullName>
    </recommendedName>
</protein>
<dbReference type="InterPro" id="IPR001005">
    <property type="entry name" value="SANT/Myb"/>
</dbReference>
<dbReference type="InterPro" id="IPR009057">
    <property type="entry name" value="Homeodomain-like_sf"/>
</dbReference>
<evidence type="ECO:0000256" key="1">
    <source>
        <dbReference type="SAM" id="MobiDB-lite"/>
    </source>
</evidence>
<evidence type="ECO:0000313" key="4">
    <source>
        <dbReference type="Proteomes" id="UP000002059"/>
    </source>
</evidence>
<name>C1H962_PARBA</name>
<evidence type="ECO:0000313" key="3">
    <source>
        <dbReference type="EMBL" id="EEH36885.2"/>
    </source>
</evidence>
<sequence>MQLQLQQRERGVNKRRRDIYEDDSDSSSSGGREGKVAREGYMFSTPKRRRRAPAELPLGLVRADFQSLESPGAPRLPSPHSSADVPVSVSVSRDGEGGVIGHHVLRSESCDGKVDAGDGGHDSNTTSSDPQSDWTSEDDRKLVELVLEKLKLSKRDWSECARRMGKDNDSVGRRWRALVGEGNVGLRRGRNIVRNRIHENWRGGT</sequence>
<reference evidence="3 4" key="1">
    <citation type="journal article" date="2011" name="PLoS Genet.">
        <title>Comparative genomic analysis of human fungal pathogens causing paracoccidioidomycosis.</title>
        <authorList>
            <person name="Desjardins C.A."/>
            <person name="Champion M.D."/>
            <person name="Holder J.W."/>
            <person name="Muszewska A."/>
            <person name="Goldberg J."/>
            <person name="Bailao A.M."/>
            <person name="Brigido M.M."/>
            <person name="Ferreira M.E."/>
            <person name="Garcia A.M."/>
            <person name="Grynberg M."/>
            <person name="Gujja S."/>
            <person name="Heiman D.I."/>
            <person name="Henn M.R."/>
            <person name="Kodira C.D."/>
            <person name="Leon-Narvaez H."/>
            <person name="Longo L.V."/>
            <person name="Ma L.J."/>
            <person name="Malavazi I."/>
            <person name="Matsuo A.L."/>
            <person name="Morais F.V."/>
            <person name="Pereira M."/>
            <person name="Rodriguez-Brito S."/>
            <person name="Sakthikumar S."/>
            <person name="Salem-Izacc S.M."/>
            <person name="Sykes S.M."/>
            <person name="Teixeira M.M."/>
            <person name="Vallejo M.C."/>
            <person name="Walter M.E."/>
            <person name="Yandava C."/>
            <person name="Young S."/>
            <person name="Zeng Q."/>
            <person name="Zucker J."/>
            <person name="Felipe M.S."/>
            <person name="Goldman G.H."/>
            <person name="Haas B.J."/>
            <person name="McEwen J.G."/>
            <person name="Nino-Vega G."/>
            <person name="Puccia R."/>
            <person name="San-Blas G."/>
            <person name="Soares C.M."/>
            <person name="Birren B.W."/>
            <person name="Cuomo C.A."/>
        </authorList>
    </citation>
    <scope>NUCLEOTIDE SEQUENCE [LARGE SCALE GENOMIC DNA]</scope>
    <source>
        <strain evidence="4">ATCC MYA-826 / Pb01</strain>
    </source>
</reference>
<dbReference type="OMA" id="AREGYMF"/>
<dbReference type="RefSeq" id="XP_002790766.2">
    <property type="nucleotide sequence ID" value="XM_002790720.2"/>
</dbReference>
<dbReference type="Proteomes" id="UP000002059">
    <property type="component" value="Partially assembled WGS sequence"/>
</dbReference>
<dbReference type="Pfam" id="PF13921">
    <property type="entry name" value="Myb_DNA-bind_6"/>
    <property type="match status" value="1"/>
</dbReference>
<keyword evidence="4" id="KW-1185">Reference proteome</keyword>
<dbReference type="AlphaFoldDB" id="C1H962"/>
<dbReference type="KEGG" id="pbl:PAAG_07303"/>
<dbReference type="CDD" id="cd00167">
    <property type="entry name" value="SANT"/>
    <property type="match status" value="1"/>
</dbReference>
<feature type="region of interest" description="Disordered" evidence="1">
    <location>
        <begin position="68"/>
        <end position="89"/>
    </location>
</feature>
<feature type="domain" description="Myb-like" evidence="2">
    <location>
        <begin position="126"/>
        <end position="179"/>
    </location>
</feature>
<accession>C1H962</accession>
<dbReference type="Gene3D" id="1.10.10.60">
    <property type="entry name" value="Homeodomain-like"/>
    <property type="match status" value="1"/>
</dbReference>
<dbReference type="SMART" id="SM00717">
    <property type="entry name" value="SANT"/>
    <property type="match status" value="1"/>
</dbReference>
<dbReference type="EMBL" id="KN294014">
    <property type="protein sequence ID" value="EEH36885.2"/>
    <property type="molecule type" value="Genomic_DNA"/>
</dbReference>
<feature type="region of interest" description="Disordered" evidence="1">
    <location>
        <begin position="1"/>
        <end position="55"/>
    </location>
</feature>
<dbReference type="PROSITE" id="PS50090">
    <property type="entry name" value="MYB_LIKE"/>
    <property type="match status" value="1"/>
</dbReference>
<feature type="compositionally biased region" description="Polar residues" evidence="1">
    <location>
        <begin position="122"/>
        <end position="134"/>
    </location>
</feature>
<feature type="compositionally biased region" description="Basic and acidic residues" evidence="1">
    <location>
        <begin position="105"/>
        <end position="121"/>
    </location>
</feature>